<evidence type="ECO:0000259" key="4">
    <source>
        <dbReference type="Pfam" id="PF00149"/>
    </source>
</evidence>
<protein>
    <submittedName>
        <fullName evidence="5">Metallophosphoesterase</fullName>
    </submittedName>
</protein>
<dbReference type="SUPFAM" id="SSF56300">
    <property type="entry name" value="Metallo-dependent phosphatases"/>
    <property type="match status" value="1"/>
</dbReference>
<dbReference type="GO" id="GO:0046872">
    <property type="term" value="F:metal ion binding"/>
    <property type="evidence" value="ECO:0007669"/>
    <property type="project" value="UniProtKB-KW"/>
</dbReference>
<feature type="signal peptide" evidence="3">
    <location>
        <begin position="1"/>
        <end position="20"/>
    </location>
</feature>
<feature type="domain" description="Calcineurin-like phosphoesterase" evidence="4">
    <location>
        <begin position="48"/>
        <end position="210"/>
    </location>
</feature>
<dbReference type="Gene3D" id="3.60.21.10">
    <property type="match status" value="1"/>
</dbReference>
<dbReference type="EMBL" id="CP049887">
    <property type="protein sequence ID" value="QIL49524.1"/>
    <property type="molecule type" value="Genomic_DNA"/>
</dbReference>
<dbReference type="InterPro" id="IPR051158">
    <property type="entry name" value="Metallophosphoesterase_sf"/>
</dbReference>
<gene>
    <name evidence="5" type="ORF">G7082_13950</name>
</gene>
<accession>A0A6G8AWU0</accession>
<dbReference type="InterPro" id="IPR004843">
    <property type="entry name" value="Calcineurin-like_PHP"/>
</dbReference>
<dbReference type="Proteomes" id="UP000501747">
    <property type="component" value="Chromosome"/>
</dbReference>
<keyword evidence="1" id="KW-0479">Metal-binding</keyword>
<dbReference type="Pfam" id="PF00149">
    <property type="entry name" value="Metallophos"/>
    <property type="match status" value="1"/>
</dbReference>
<evidence type="ECO:0000256" key="2">
    <source>
        <dbReference type="ARBA" id="ARBA00022801"/>
    </source>
</evidence>
<keyword evidence="3" id="KW-0732">Signal</keyword>
<dbReference type="PANTHER" id="PTHR31302">
    <property type="entry name" value="TRANSMEMBRANE PROTEIN WITH METALLOPHOSPHOESTERASE DOMAIN-RELATED"/>
    <property type="match status" value="1"/>
</dbReference>
<evidence type="ECO:0000313" key="6">
    <source>
        <dbReference type="Proteomes" id="UP000501747"/>
    </source>
</evidence>
<evidence type="ECO:0000313" key="5">
    <source>
        <dbReference type="EMBL" id="QIL49524.1"/>
    </source>
</evidence>
<name>A0A6G8AWU0_9ENTE</name>
<sequence length="274" mass="30719">MKLIKTLSIASLLLGGALLAEGYRENRQLDKDFFTIKSTKLNKKSDKIRVAHLSDTQFPRLKVSQSKILNTLTNEAPDIILFTGDTIDRTENINTTELIYFLSKLTKIAPTFVISGNHEVTNAGFDQWRDIVSNSQATYLDNEVTEITLHNNKFNIVGISNEEINLPTTEKEKINPNQETLVLAHHPENIHDYINNMDQSSINVFSGHAHGGQIIIPGVGGVFSPDQGMLPDYTNGHYKLEENNLFVSRGLANSSFPVRLNNYPHLLFIDIEGK</sequence>
<keyword evidence="6" id="KW-1185">Reference proteome</keyword>
<organism evidence="5 6">
    <name type="scientific">Vagococcus hydrophili</name>
    <dbReference type="NCBI Taxonomy" id="2714947"/>
    <lineage>
        <taxon>Bacteria</taxon>
        <taxon>Bacillati</taxon>
        <taxon>Bacillota</taxon>
        <taxon>Bacilli</taxon>
        <taxon>Lactobacillales</taxon>
        <taxon>Enterococcaceae</taxon>
        <taxon>Vagococcus</taxon>
    </lineage>
</organism>
<dbReference type="GO" id="GO:0009245">
    <property type="term" value="P:lipid A biosynthetic process"/>
    <property type="evidence" value="ECO:0007669"/>
    <property type="project" value="TreeGrafter"/>
</dbReference>
<evidence type="ECO:0000256" key="1">
    <source>
        <dbReference type="ARBA" id="ARBA00022723"/>
    </source>
</evidence>
<proteinExistence type="predicted"/>
<keyword evidence="2" id="KW-0378">Hydrolase</keyword>
<dbReference type="GO" id="GO:0016020">
    <property type="term" value="C:membrane"/>
    <property type="evidence" value="ECO:0007669"/>
    <property type="project" value="GOC"/>
</dbReference>
<dbReference type="InterPro" id="IPR029052">
    <property type="entry name" value="Metallo-depent_PP-like"/>
</dbReference>
<reference evidence="5 6" key="1">
    <citation type="submission" date="2020-03" db="EMBL/GenBank/DDBJ databases">
        <title>Vagococcus sp. nov., isolated from beetles.</title>
        <authorList>
            <person name="Hyun D.-W."/>
            <person name="Bae J.-W."/>
        </authorList>
    </citation>
    <scope>NUCLEOTIDE SEQUENCE [LARGE SCALE GENOMIC DNA]</scope>
    <source>
        <strain evidence="5 6">HDW17B</strain>
    </source>
</reference>
<dbReference type="RefSeq" id="WP_166035811.1">
    <property type="nucleotide sequence ID" value="NZ_CP049887.1"/>
</dbReference>
<feature type="chain" id="PRO_5039196426" evidence="3">
    <location>
        <begin position="21"/>
        <end position="274"/>
    </location>
</feature>
<dbReference type="KEGG" id="vhy:G7082_13950"/>
<evidence type="ECO:0000256" key="3">
    <source>
        <dbReference type="SAM" id="SignalP"/>
    </source>
</evidence>
<dbReference type="GO" id="GO:0008758">
    <property type="term" value="F:UDP-2,3-diacylglucosamine hydrolase activity"/>
    <property type="evidence" value="ECO:0007669"/>
    <property type="project" value="TreeGrafter"/>
</dbReference>
<dbReference type="AlphaFoldDB" id="A0A6G8AWU0"/>
<dbReference type="PANTHER" id="PTHR31302:SF31">
    <property type="entry name" value="PHOSPHODIESTERASE YAEI"/>
    <property type="match status" value="1"/>
</dbReference>